<evidence type="ECO:0000313" key="2">
    <source>
        <dbReference type="EMBL" id="JAR99268.1"/>
    </source>
</evidence>
<proteinExistence type="predicted"/>
<reference evidence="2" key="2">
    <citation type="journal article" date="2017" name="J. Med. Entomol.">
        <title>Transcriptome Analysis of the Triatoma infestans (Hemiptera: Reduviidae) Integument.</title>
        <authorList>
            <person name="Calderon-Fernandez G.M."/>
            <person name="Moriconi D.E."/>
            <person name="Dulbecco A.B."/>
            <person name="Juarez M.P."/>
        </authorList>
    </citation>
    <scope>NUCLEOTIDE SEQUENCE</scope>
    <source>
        <strain evidence="2">Int1</strain>
        <tissue evidence="2">Integument</tissue>
    </source>
</reference>
<organism evidence="2">
    <name type="scientific">Triatoma infestans</name>
    <name type="common">Assassin bug</name>
    <dbReference type="NCBI Taxonomy" id="30076"/>
    <lineage>
        <taxon>Eukaryota</taxon>
        <taxon>Metazoa</taxon>
        <taxon>Ecdysozoa</taxon>
        <taxon>Arthropoda</taxon>
        <taxon>Hexapoda</taxon>
        <taxon>Insecta</taxon>
        <taxon>Pterygota</taxon>
        <taxon>Neoptera</taxon>
        <taxon>Paraneoptera</taxon>
        <taxon>Hemiptera</taxon>
        <taxon>Heteroptera</taxon>
        <taxon>Panheteroptera</taxon>
        <taxon>Cimicomorpha</taxon>
        <taxon>Reduviidae</taxon>
        <taxon>Triatominae</taxon>
        <taxon>Triatoma</taxon>
    </lineage>
</organism>
<reference evidence="2" key="1">
    <citation type="submission" date="2016-04" db="EMBL/GenBank/DDBJ databases">
        <authorList>
            <person name="Calderon-Fernandez G.M.Sr."/>
        </authorList>
    </citation>
    <scope>NUCLEOTIDE SEQUENCE</scope>
    <source>
        <strain evidence="2">Int1</strain>
        <tissue evidence="2">Integument</tissue>
    </source>
</reference>
<dbReference type="EMBL" id="GEMB01003992">
    <property type="protein sequence ID" value="JAR99268.1"/>
    <property type="molecule type" value="Transcribed_RNA"/>
</dbReference>
<evidence type="ECO:0000256" key="1">
    <source>
        <dbReference type="SAM" id="Coils"/>
    </source>
</evidence>
<keyword evidence="1" id="KW-0175">Coiled coil</keyword>
<protein>
    <submittedName>
        <fullName evidence="2">Uncharacterized protein</fullName>
    </submittedName>
</protein>
<accession>A0A161MN04</accession>
<feature type="coiled-coil region" evidence="1">
    <location>
        <begin position="175"/>
        <end position="202"/>
    </location>
</feature>
<name>A0A161MN04_TRIIF</name>
<sequence length="241" mass="27705">MMNKLLSSDDIRPKINRNIDDLNLKNDYLRLERVLEETIGNLKDSEETKALLLRRNNQLTEDNRTLYERLLNAEKGRILAEKDAFEIEKKINEIKFNETMEEGIQVSDKILALDSSTSTFSMKSQPEDLCENCGSVKVITCSPADAIILSRSDVKKLDADMSMLKEVLLRKELLYNEAIENNATLVATMEDLSKQVESLKSQQSWKNTVIAQKDKELQTLKMEGEIDRNKIKRIHTHGKFL</sequence>
<dbReference type="AlphaFoldDB" id="A0A161MN04"/>